<dbReference type="Proteomes" id="UP000185911">
    <property type="component" value="Unassembled WGS sequence"/>
</dbReference>
<dbReference type="AlphaFoldDB" id="A0A1Q8YHM0"/>
<sequence length="71" mass="7503">MLGHAGGLQVRLRRIWRSRCCCIQSRCVCASAPRVGDKQFPAGPPQGFSKSGGAKLAFAGGKRTRSAERGG</sequence>
<dbReference type="EMBL" id="MSYM01000008">
    <property type="protein sequence ID" value="OLP07558.1"/>
    <property type="molecule type" value="Genomic_DNA"/>
</dbReference>
<comment type="caution">
    <text evidence="2">The sequence shown here is derived from an EMBL/GenBank/DDBJ whole genome shotgun (WGS) entry which is preliminary data.</text>
</comment>
<proteinExistence type="predicted"/>
<evidence type="ECO:0000256" key="1">
    <source>
        <dbReference type="SAM" id="MobiDB-lite"/>
    </source>
</evidence>
<gene>
    <name evidence="2" type="ORF">BLL52_1388</name>
</gene>
<accession>A0A1Q8YHM0</accession>
<organism evidence="2 3">
    <name type="scientific">Rhodoferax antarcticus ANT.BR</name>
    <dbReference type="NCBI Taxonomy" id="1111071"/>
    <lineage>
        <taxon>Bacteria</taxon>
        <taxon>Pseudomonadati</taxon>
        <taxon>Pseudomonadota</taxon>
        <taxon>Betaproteobacteria</taxon>
        <taxon>Burkholderiales</taxon>
        <taxon>Comamonadaceae</taxon>
        <taxon>Rhodoferax</taxon>
    </lineage>
</organism>
<protein>
    <submittedName>
        <fullName evidence="2">Uncharacterized protein</fullName>
    </submittedName>
</protein>
<name>A0A1Q8YHM0_9BURK</name>
<evidence type="ECO:0000313" key="3">
    <source>
        <dbReference type="Proteomes" id="UP000185911"/>
    </source>
</evidence>
<evidence type="ECO:0000313" key="2">
    <source>
        <dbReference type="EMBL" id="OLP07558.1"/>
    </source>
</evidence>
<reference evidence="2 3" key="1">
    <citation type="submission" date="2017-01" db="EMBL/GenBank/DDBJ databases">
        <title>Genome sequence of Rhodoferax antarcticus ANT.BR, a psychrophilic purple nonsulfur bacterium from an Antarctic microbial mat.</title>
        <authorList>
            <person name="Baker J."/>
            <person name="Riester C."/>
            <person name="Skinner B."/>
            <person name="Newell A."/>
            <person name="Swingley W."/>
            <person name="Madigan M."/>
            <person name="Jung D."/>
            <person name="Asao M."/>
            <person name="Chen M."/>
            <person name="Loughlin P."/>
            <person name="Pan H."/>
            <person name="Lin S."/>
            <person name="Li N."/>
            <person name="Shaw J."/>
            <person name="Prado M."/>
            <person name="Sherman C."/>
            <person name="Li X."/>
            <person name="Tang J."/>
            <person name="Blankenship R."/>
            <person name="Zhao T."/>
            <person name="Touchman J."/>
            <person name="Sattley M."/>
        </authorList>
    </citation>
    <scope>NUCLEOTIDE SEQUENCE [LARGE SCALE GENOMIC DNA]</scope>
    <source>
        <strain evidence="2 3">ANT.BR</strain>
    </source>
</reference>
<feature type="region of interest" description="Disordered" evidence="1">
    <location>
        <begin position="40"/>
        <end position="71"/>
    </location>
</feature>
<keyword evidence="3" id="KW-1185">Reference proteome</keyword>